<protein>
    <submittedName>
        <fullName evidence="1">Uncharacterized protein</fullName>
    </submittedName>
</protein>
<reference evidence="1 2" key="1">
    <citation type="submission" date="2021-08" db="EMBL/GenBank/DDBJ databases">
        <title>Draft Genome Sequence of Phanerochaete sordida strain YK-624.</title>
        <authorList>
            <person name="Mori T."/>
            <person name="Dohra H."/>
            <person name="Suzuki T."/>
            <person name="Kawagishi H."/>
            <person name="Hirai H."/>
        </authorList>
    </citation>
    <scope>NUCLEOTIDE SEQUENCE [LARGE SCALE GENOMIC DNA]</scope>
    <source>
        <strain evidence="1 2">YK-624</strain>
    </source>
</reference>
<keyword evidence="2" id="KW-1185">Reference proteome</keyword>
<gene>
    <name evidence="1" type="ORF">PsYK624_003760</name>
</gene>
<proteinExistence type="predicted"/>
<comment type="caution">
    <text evidence="1">The sequence shown here is derived from an EMBL/GenBank/DDBJ whole genome shotgun (WGS) entry which is preliminary data.</text>
</comment>
<sequence>MTVELQQDLSPFDSEFESEAVLHEARLRALFAMASIHPALQAFFGNIPQTGSTVVSLGGASDNGLTDRLVTKYPNITFIIQDTADALQESWLVVPPNVVLEERDPCDISPQPQRPGPYAFFTAHQQLIRGSTLKNLSAIFSALYTAATRAGETTLVVVHDSSQPPTSGNTVAQVVATAKSVGWIQNSAVQTSAVQMEAQPYLISFFANTGPPA</sequence>
<dbReference type="AlphaFoldDB" id="A0A9P3FY03"/>
<dbReference type="Proteomes" id="UP000703269">
    <property type="component" value="Unassembled WGS sequence"/>
</dbReference>
<dbReference type="EMBL" id="BPQB01000001">
    <property type="protein sequence ID" value="GJE84300.1"/>
    <property type="molecule type" value="Genomic_DNA"/>
</dbReference>
<evidence type="ECO:0000313" key="1">
    <source>
        <dbReference type="EMBL" id="GJE84300.1"/>
    </source>
</evidence>
<name>A0A9P3FY03_9APHY</name>
<accession>A0A9P3FY03</accession>
<organism evidence="1 2">
    <name type="scientific">Phanerochaete sordida</name>
    <dbReference type="NCBI Taxonomy" id="48140"/>
    <lineage>
        <taxon>Eukaryota</taxon>
        <taxon>Fungi</taxon>
        <taxon>Dikarya</taxon>
        <taxon>Basidiomycota</taxon>
        <taxon>Agaricomycotina</taxon>
        <taxon>Agaricomycetes</taxon>
        <taxon>Polyporales</taxon>
        <taxon>Phanerochaetaceae</taxon>
        <taxon>Phanerochaete</taxon>
    </lineage>
</organism>
<evidence type="ECO:0000313" key="2">
    <source>
        <dbReference type="Proteomes" id="UP000703269"/>
    </source>
</evidence>